<dbReference type="CDD" id="cd17492">
    <property type="entry name" value="toxin_CptN"/>
    <property type="match status" value="1"/>
</dbReference>
<organism evidence="1 2">
    <name type="scientific">Catonella morbi ATCC 51271</name>
    <dbReference type="NCBI Taxonomy" id="592026"/>
    <lineage>
        <taxon>Bacteria</taxon>
        <taxon>Bacillati</taxon>
        <taxon>Bacillota</taxon>
        <taxon>Clostridia</taxon>
        <taxon>Lachnospirales</taxon>
        <taxon>Lachnospiraceae</taxon>
        <taxon>Catonella</taxon>
    </lineage>
</organism>
<dbReference type="HOGENOM" id="CLU_096446_0_0_9"/>
<proteinExistence type="predicted"/>
<accession>V2Y6E3</accession>
<dbReference type="Proteomes" id="UP000018227">
    <property type="component" value="Unassembled WGS sequence"/>
</dbReference>
<sequence>MEVNLEIKQGYSYHIKDSFFSNVQDASLMSNKDDGNYRPHYYAVKDSKNADIFWMIPISSKVEKYKKIQNHKIKKSGKCITIVIGLFAGKERAFLIQNAFPINAAYLDHIHTISGSPVTIHKSLDNELRTKLKEAIAIMKNGKKIFYADIAKILEIIRR</sequence>
<name>V2Y6E3_9FIRM</name>
<dbReference type="NCBIfam" id="NF047359">
    <property type="entry name" value="CptIN"/>
    <property type="match status" value="1"/>
</dbReference>
<dbReference type="InterPro" id="IPR053735">
    <property type="entry name" value="Type_III_TA_endoRNase"/>
</dbReference>
<gene>
    <name evidence="1" type="ORF">GCWU0000282_000812</name>
</gene>
<comment type="caution">
    <text evidence="1">The sequence shown here is derived from an EMBL/GenBank/DDBJ whole genome shotgun (WGS) entry which is preliminary data.</text>
</comment>
<reference evidence="1 2" key="1">
    <citation type="submission" date="2013-06" db="EMBL/GenBank/DDBJ databases">
        <authorList>
            <person name="Weinstock G."/>
            <person name="Sodergren E."/>
            <person name="Clifton S."/>
            <person name="Fulton L."/>
            <person name="Fulton B."/>
            <person name="Courtney L."/>
            <person name="Fronick C."/>
            <person name="Harrison M."/>
            <person name="Strong C."/>
            <person name="Farmer C."/>
            <person name="Delahaunty K."/>
            <person name="Markovic C."/>
            <person name="Hall O."/>
            <person name="Minx P."/>
            <person name="Tomlinson C."/>
            <person name="Mitreva M."/>
            <person name="Nelson J."/>
            <person name="Hou S."/>
            <person name="Wollam A."/>
            <person name="Pepin K.H."/>
            <person name="Johnson M."/>
            <person name="Bhonagiri V."/>
            <person name="Nash W.E."/>
            <person name="Warren W."/>
            <person name="Chinwalla A."/>
            <person name="Mardis E.R."/>
            <person name="Wilson R.K."/>
        </authorList>
    </citation>
    <scope>NUCLEOTIDE SEQUENCE [LARGE SCALE GENOMIC DNA]</scope>
    <source>
        <strain evidence="1 2">ATCC 51271</strain>
    </source>
</reference>
<dbReference type="EMBL" id="ACIL03000007">
    <property type="protein sequence ID" value="ESL03647.1"/>
    <property type="molecule type" value="Genomic_DNA"/>
</dbReference>
<dbReference type="eggNOG" id="ENOG50323CP">
    <property type="taxonomic scope" value="Bacteria"/>
</dbReference>
<evidence type="ECO:0000313" key="1">
    <source>
        <dbReference type="EMBL" id="ESL03647.1"/>
    </source>
</evidence>
<dbReference type="AlphaFoldDB" id="V2Y6E3"/>
<dbReference type="InterPro" id="IPR058108">
    <property type="entry name" value="CptIN-like"/>
</dbReference>
<protein>
    <submittedName>
        <fullName evidence="1">Uncharacterized protein</fullName>
    </submittedName>
</protein>
<keyword evidence="2" id="KW-1185">Reference proteome</keyword>
<dbReference type="Gene3D" id="3.10.129.130">
    <property type="match status" value="1"/>
</dbReference>
<dbReference type="STRING" id="592026.GCWU0000282_000812"/>
<evidence type="ECO:0000313" key="2">
    <source>
        <dbReference type="Proteomes" id="UP000018227"/>
    </source>
</evidence>